<evidence type="ECO:0000256" key="5">
    <source>
        <dbReference type="ARBA" id="ARBA00022692"/>
    </source>
</evidence>
<name>A0A6U3C938_9STRA</name>
<evidence type="ECO:0000256" key="9">
    <source>
        <dbReference type="ARBA" id="ARBA00023173"/>
    </source>
</evidence>
<evidence type="ECO:0000256" key="10">
    <source>
        <dbReference type="ARBA" id="ARBA00023180"/>
    </source>
</evidence>
<feature type="transmembrane region" description="Helical" evidence="13">
    <location>
        <begin position="86"/>
        <end position="109"/>
    </location>
</feature>
<comment type="similarity">
    <text evidence="2">Belongs to the tweety family.</text>
</comment>
<protein>
    <submittedName>
        <fullName evidence="15">Uncharacterized protein</fullName>
    </submittedName>
</protein>
<evidence type="ECO:0000256" key="3">
    <source>
        <dbReference type="ARBA" id="ARBA00022448"/>
    </source>
</evidence>
<evidence type="ECO:0000313" key="15">
    <source>
        <dbReference type="EMBL" id="CAD9977711.1"/>
    </source>
</evidence>
<dbReference type="GO" id="GO:0005254">
    <property type="term" value="F:chloride channel activity"/>
    <property type="evidence" value="ECO:0007669"/>
    <property type="project" value="UniProtKB-KW"/>
</dbReference>
<keyword evidence="6 13" id="KW-1133">Transmembrane helix</keyword>
<keyword evidence="7" id="KW-0406">Ion transport</keyword>
<evidence type="ECO:0000256" key="4">
    <source>
        <dbReference type="ARBA" id="ARBA00022475"/>
    </source>
</evidence>
<evidence type="ECO:0000256" key="11">
    <source>
        <dbReference type="ARBA" id="ARBA00023214"/>
    </source>
</evidence>
<dbReference type="EMBL" id="HBHT01026589">
    <property type="protein sequence ID" value="CAD9977710.1"/>
    <property type="molecule type" value="Transcribed_RNA"/>
</dbReference>
<feature type="transmembrane region" description="Helical" evidence="13">
    <location>
        <begin position="294"/>
        <end position="315"/>
    </location>
</feature>
<evidence type="ECO:0000256" key="2">
    <source>
        <dbReference type="ARBA" id="ARBA00009849"/>
    </source>
</evidence>
<dbReference type="PANTHER" id="PTHR12424:SF19">
    <property type="entry name" value="INTEGRASE ZINC-BINDING DOMAIN-CONTAINING PROTEIN"/>
    <property type="match status" value="1"/>
</dbReference>
<evidence type="ECO:0000256" key="1">
    <source>
        <dbReference type="ARBA" id="ARBA00004651"/>
    </source>
</evidence>
<dbReference type="PANTHER" id="PTHR12424">
    <property type="entry name" value="TWEETY-RELATED"/>
    <property type="match status" value="1"/>
</dbReference>
<organism evidence="15">
    <name type="scientific">Entomoneis paludosa</name>
    <dbReference type="NCBI Taxonomy" id="265537"/>
    <lineage>
        <taxon>Eukaryota</taxon>
        <taxon>Sar</taxon>
        <taxon>Stramenopiles</taxon>
        <taxon>Ochrophyta</taxon>
        <taxon>Bacillariophyta</taxon>
        <taxon>Bacillariophyceae</taxon>
        <taxon>Bacillariophycidae</taxon>
        <taxon>Entomoneidaceae</taxon>
        <taxon>Entomoneis</taxon>
    </lineage>
</organism>
<sequence length="397" mass="44850">MEDWEDIQGEFCPIVTGINGTFCDPFPQCNFTGLPPDAQEALEELFEGAGEYSGQILAFVLAFQEDLQRVYDLIDKFLNGQEPLEWTFWISFSFAMALGTLCIFILWGLRLAHQKRIGPAIDWVRQRLMFPMFIVFVVFAAAFAVAFFFTAIAASDWCIDSPNPKVTWVLDESQGANIDGLESALYQLGKYYVNGCSADFAPTELLGQLENFAWLLQRVDELSTQMLAVDPAEWFAVCGSDFSMLETVASWMQQQVCLTGQTLEDVNRFFWCRHWNPIYTLMMYDAICYDAQAGLARVATSMLVITICSFVVLLLRAAAFDIEDEEEYLSPSCLQKAYYKCFKSMDPYEESSIGRRQAYVLAPFGCCRFGHGCRKNSNSLHESEAAAEEPDDIVIDA</sequence>
<keyword evidence="11" id="KW-0868">Chloride</keyword>
<keyword evidence="10" id="KW-0325">Glycoprotein</keyword>
<accession>A0A6U3C938</accession>
<evidence type="ECO:0000256" key="6">
    <source>
        <dbReference type="ARBA" id="ARBA00022989"/>
    </source>
</evidence>
<evidence type="ECO:0000256" key="8">
    <source>
        <dbReference type="ARBA" id="ARBA00023136"/>
    </source>
</evidence>
<keyword evidence="9" id="KW-0869">Chloride channel</keyword>
<evidence type="ECO:0000256" key="12">
    <source>
        <dbReference type="ARBA" id="ARBA00023303"/>
    </source>
</evidence>
<evidence type="ECO:0000256" key="13">
    <source>
        <dbReference type="SAM" id="Phobius"/>
    </source>
</evidence>
<reference evidence="15" key="1">
    <citation type="submission" date="2021-01" db="EMBL/GenBank/DDBJ databases">
        <authorList>
            <person name="Corre E."/>
            <person name="Pelletier E."/>
            <person name="Niang G."/>
            <person name="Scheremetjew M."/>
            <person name="Finn R."/>
            <person name="Kale V."/>
            <person name="Holt S."/>
            <person name="Cochrane G."/>
            <person name="Meng A."/>
            <person name="Brown T."/>
            <person name="Cohen L."/>
        </authorList>
    </citation>
    <scope>NUCLEOTIDE SEQUENCE</scope>
    <source>
        <strain evidence="15">CCMP125</strain>
    </source>
</reference>
<keyword evidence="4" id="KW-1003">Cell membrane</keyword>
<keyword evidence="8 13" id="KW-0472">Membrane</keyword>
<keyword evidence="12" id="KW-0407">Ion channel</keyword>
<dbReference type="GO" id="GO:0034707">
    <property type="term" value="C:chloride channel complex"/>
    <property type="evidence" value="ECO:0007669"/>
    <property type="project" value="UniProtKB-KW"/>
</dbReference>
<comment type="subcellular location">
    <subcellularLocation>
        <location evidence="1">Cell membrane</location>
        <topology evidence="1">Multi-pass membrane protein</topology>
    </subcellularLocation>
</comment>
<proteinExistence type="inferred from homology"/>
<keyword evidence="3" id="KW-0813">Transport</keyword>
<gene>
    <name evidence="14" type="ORF">APAL1065_LOCUS17833</name>
    <name evidence="15" type="ORF">APAL1065_LOCUS17834</name>
</gene>
<dbReference type="AlphaFoldDB" id="A0A6U3C938"/>
<dbReference type="EMBL" id="HBHT01026590">
    <property type="protein sequence ID" value="CAD9977711.1"/>
    <property type="molecule type" value="Transcribed_RNA"/>
</dbReference>
<dbReference type="GO" id="GO:0005886">
    <property type="term" value="C:plasma membrane"/>
    <property type="evidence" value="ECO:0007669"/>
    <property type="project" value="UniProtKB-SubCell"/>
</dbReference>
<dbReference type="InterPro" id="IPR006990">
    <property type="entry name" value="Tweety"/>
</dbReference>
<feature type="transmembrane region" description="Helical" evidence="13">
    <location>
        <begin position="130"/>
        <end position="154"/>
    </location>
</feature>
<evidence type="ECO:0000313" key="14">
    <source>
        <dbReference type="EMBL" id="CAD9977710.1"/>
    </source>
</evidence>
<keyword evidence="5 13" id="KW-0812">Transmembrane</keyword>
<evidence type="ECO:0000256" key="7">
    <source>
        <dbReference type="ARBA" id="ARBA00023065"/>
    </source>
</evidence>